<feature type="domain" description="HTH araC/xylS-type" evidence="9">
    <location>
        <begin position="419"/>
        <end position="517"/>
    </location>
</feature>
<evidence type="ECO:0000259" key="9">
    <source>
        <dbReference type="PROSITE" id="PS01124"/>
    </source>
</evidence>
<dbReference type="GO" id="GO:0043565">
    <property type="term" value="F:sequence-specific DNA binding"/>
    <property type="evidence" value="ECO:0007669"/>
    <property type="project" value="InterPro"/>
</dbReference>
<dbReference type="InterPro" id="IPR018060">
    <property type="entry name" value="HTH_AraC"/>
</dbReference>
<keyword evidence="3 8" id="KW-0597">Phosphoprotein</keyword>
<dbReference type="SUPFAM" id="SSF52172">
    <property type="entry name" value="CheY-like"/>
    <property type="match status" value="1"/>
</dbReference>
<dbReference type="Proteomes" id="UP000481087">
    <property type="component" value="Unassembled WGS sequence"/>
</dbReference>
<dbReference type="GO" id="GO:0000160">
    <property type="term" value="P:phosphorelay signal transduction system"/>
    <property type="evidence" value="ECO:0007669"/>
    <property type="project" value="UniProtKB-KW"/>
</dbReference>
<dbReference type="PANTHER" id="PTHR42713:SF3">
    <property type="entry name" value="TRANSCRIPTIONAL REGULATORY PROTEIN HPTR"/>
    <property type="match status" value="1"/>
</dbReference>
<evidence type="ECO:0000256" key="8">
    <source>
        <dbReference type="PROSITE-ProRule" id="PRU00169"/>
    </source>
</evidence>
<dbReference type="AlphaFoldDB" id="A0A6L8V5M6"/>
<keyword evidence="4" id="KW-0902">Two-component regulatory system</keyword>
<comment type="subcellular location">
    <subcellularLocation>
        <location evidence="1">Cytoplasm</location>
    </subcellularLocation>
</comment>
<evidence type="ECO:0000313" key="12">
    <source>
        <dbReference type="Proteomes" id="UP000481087"/>
    </source>
</evidence>
<dbReference type="Pfam" id="PF12833">
    <property type="entry name" value="HTH_18"/>
    <property type="match status" value="1"/>
</dbReference>
<dbReference type="InterPro" id="IPR001789">
    <property type="entry name" value="Sig_transdc_resp-reg_receiver"/>
</dbReference>
<keyword evidence="5" id="KW-0805">Transcription regulation</keyword>
<evidence type="ECO:0000256" key="5">
    <source>
        <dbReference type="ARBA" id="ARBA00023015"/>
    </source>
</evidence>
<feature type="domain" description="Response regulatory" evidence="10">
    <location>
        <begin position="3"/>
        <end position="120"/>
    </location>
</feature>
<keyword evidence="2" id="KW-0963">Cytoplasm</keyword>
<dbReference type="Pfam" id="PF00072">
    <property type="entry name" value="Response_reg"/>
    <property type="match status" value="1"/>
</dbReference>
<evidence type="ECO:0000259" key="10">
    <source>
        <dbReference type="PROSITE" id="PS50110"/>
    </source>
</evidence>
<dbReference type="SMART" id="SM00342">
    <property type="entry name" value="HTH_ARAC"/>
    <property type="match status" value="1"/>
</dbReference>
<dbReference type="PROSITE" id="PS50110">
    <property type="entry name" value="RESPONSE_REGULATORY"/>
    <property type="match status" value="1"/>
</dbReference>
<evidence type="ECO:0000256" key="3">
    <source>
        <dbReference type="ARBA" id="ARBA00022553"/>
    </source>
</evidence>
<dbReference type="Gene3D" id="3.40.50.2300">
    <property type="match status" value="1"/>
</dbReference>
<feature type="modified residue" description="4-aspartylphosphate" evidence="8">
    <location>
        <position position="55"/>
    </location>
</feature>
<dbReference type="GO" id="GO:0005737">
    <property type="term" value="C:cytoplasm"/>
    <property type="evidence" value="ECO:0007669"/>
    <property type="project" value="UniProtKB-SubCell"/>
</dbReference>
<keyword evidence="6" id="KW-0238">DNA-binding</keyword>
<dbReference type="InterPro" id="IPR051552">
    <property type="entry name" value="HptR"/>
</dbReference>
<dbReference type="SMART" id="SM00448">
    <property type="entry name" value="REC"/>
    <property type="match status" value="1"/>
</dbReference>
<dbReference type="PANTHER" id="PTHR42713">
    <property type="entry name" value="HISTIDINE KINASE-RELATED"/>
    <property type="match status" value="1"/>
</dbReference>
<evidence type="ECO:0000256" key="6">
    <source>
        <dbReference type="ARBA" id="ARBA00023125"/>
    </source>
</evidence>
<dbReference type="EMBL" id="WTUZ01000022">
    <property type="protein sequence ID" value="MZQ85605.1"/>
    <property type="molecule type" value="Genomic_DNA"/>
</dbReference>
<organism evidence="11 12">
    <name type="scientific">Paenibacillus silvestris</name>
    <dbReference type="NCBI Taxonomy" id="2606219"/>
    <lineage>
        <taxon>Bacteria</taxon>
        <taxon>Bacillati</taxon>
        <taxon>Bacillota</taxon>
        <taxon>Bacilli</taxon>
        <taxon>Bacillales</taxon>
        <taxon>Paenibacillaceae</taxon>
        <taxon>Paenibacillus</taxon>
    </lineage>
</organism>
<gene>
    <name evidence="11" type="ORF">GQF01_26135</name>
</gene>
<keyword evidence="12" id="KW-1185">Reference proteome</keyword>
<proteinExistence type="predicted"/>
<reference evidence="11 12" key="1">
    <citation type="submission" date="2019-12" db="EMBL/GenBank/DDBJ databases">
        <title>Paenibacillus sp. nov. sp. isolated from soil.</title>
        <authorList>
            <person name="Kim J."/>
            <person name="Jeong S.E."/>
            <person name="Jung H.S."/>
            <person name="Jeon C.O."/>
        </authorList>
    </citation>
    <scope>NUCLEOTIDE SEQUENCE [LARGE SCALE GENOMIC DNA]</scope>
    <source>
        <strain evidence="11 12">5J-6</strain>
    </source>
</reference>
<dbReference type="PROSITE" id="PS01124">
    <property type="entry name" value="HTH_ARAC_FAMILY_2"/>
    <property type="match status" value="1"/>
</dbReference>
<dbReference type="InterPro" id="IPR009057">
    <property type="entry name" value="Homeodomain-like_sf"/>
</dbReference>
<protein>
    <submittedName>
        <fullName evidence="11">Response regulator</fullName>
    </submittedName>
</protein>
<evidence type="ECO:0000256" key="7">
    <source>
        <dbReference type="ARBA" id="ARBA00023163"/>
    </source>
</evidence>
<dbReference type="SUPFAM" id="SSF46689">
    <property type="entry name" value="Homeodomain-like"/>
    <property type="match status" value="2"/>
</dbReference>
<keyword evidence="7" id="KW-0804">Transcription</keyword>
<dbReference type="InterPro" id="IPR011006">
    <property type="entry name" value="CheY-like_superfamily"/>
</dbReference>
<comment type="caution">
    <text evidence="11">The sequence shown here is derived from an EMBL/GenBank/DDBJ whole genome shotgun (WGS) entry which is preliminary data.</text>
</comment>
<dbReference type="RefSeq" id="WP_161409833.1">
    <property type="nucleotide sequence ID" value="NZ_WTUZ01000022.1"/>
</dbReference>
<dbReference type="Gene3D" id="1.10.10.60">
    <property type="entry name" value="Homeodomain-like"/>
    <property type="match status" value="2"/>
</dbReference>
<name>A0A6L8V5M6_9BACL</name>
<dbReference type="GO" id="GO:0003700">
    <property type="term" value="F:DNA-binding transcription factor activity"/>
    <property type="evidence" value="ECO:0007669"/>
    <property type="project" value="InterPro"/>
</dbReference>
<evidence type="ECO:0000256" key="4">
    <source>
        <dbReference type="ARBA" id="ARBA00023012"/>
    </source>
</evidence>
<evidence type="ECO:0000256" key="1">
    <source>
        <dbReference type="ARBA" id="ARBA00004496"/>
    </source>
</evidence>
<evidence type="ECO:0000256" key="2">
    <source>
        <dbReference type="ARBA" id="ARBA00022490"/>
    </source>
</evidence>
<accession>A0A6L8V5M6</accession>
<sequence length="527" mass="60006">MYKVMIIDDEWIVREGLKRTIPWQEMGCVIVADAADSEEALKRIEELRPDIVLSDIRMPGMDGLELVGIINSKYPDIQAIFLTGFDDFTFAQQALKLGASDILLKPSNPVEIRRAFSETTSKLAAKRQQAAYLQNLESMKRTSQPLILEKVIHNLFNDKAGTDDLNLLYEHLQGNLESFHAFRVAIIDYGQSRSSASHGTGSLLELSAIGAVLTGYSFLMPVQVGAGSYALLLLESAEKQWETELRQVIESKHEQDVTVSVSQVHHGLLTLAQAYEEARLAQLYQALHRQSVLIHYASIASEAHSFVSWDEAELVEAVKWGSAANLKERLQALYKVLLWQSESKHLGQQQIGIQLAFGVYNLLTRYFPNTTGLPDMKQFLENMSQRPSMEHLMDGLEQMASEVQRNYMASKHQNKSELDEILDYIHEHFTEDLVMYEFALQLHMSESKFSKVFKKKVGKSFMDYIIELRINKAKELLMEPEVRIGEIAAMIGYQDSRYFSQLFKRATGEPQKSFREKLQKLNNPTEI</sequence>
<dbReference type="CDD" id="cd17536">
    <property type="entry name" value="REC_YesN-like"/>
    <property type="match status" value="1"/>
</dbReference>
<evidence type="ECO:0000313" key="11">
    <source>
        <dbReference type="EMBL" id="MZQ85605.1"/>
    </source>
</evidence>